<evidence type="ECO:0000256" key="2">
    <source>
        <dbReference type="ARBA" id="ARBA00011901"/>
    </source>
</evidence>
<dbReference type="InterPro" id="IPR051206">
    <property type="entry name" value="NAMLAA_amidase_2"/>
</dbReference>
<dbReference type="GO" id="GO:0009253">
    <property type="term" value="P:peptidoglycan catabolic process"/>
    <property type="evidence" value="ECO:0007669"/>
    <property type="project" value="InterPro"/>
</dbReference>
<evidence type="ECO:0000256" key="5">
    <source>
        <dbReference type="SAM" id="MobiDB-lite"/>
    </source>
</evidence>
<protein>
    <recommendedName>
        <fullName evidence="2">N-acetylmuramoyl-L-alanine amidase</fullName>
        <ecNumber evidence="2">3.5.1.28</ecNumber>
    </recommendedName>
</protein>
<dbReference type="EMBL" id="QJJY01000029">
    <property type="protein sequence ID" value="PXX25109.1"/>
    <property type="molecule type" value="Genomic_DNA"/>
</dbReference>
<feature type="region of interest" description="Disordered" evidence="5">
    <location>
        <begin position="1226"/>
        <end position="1247"/>
    </location>
</feature>
<dbReference type="RefSeq" id="WP_256260746.1">
    <property type="nucleotide sequence ID" value="NZ_QJJY01000029.1"/>
</dbReference>
<feature type="domain" description="N-acetylmuramoyl-L-alanine amidase" evidence="6">
    <location>
        <begin position="453"/>
        <end position="594"/>
    </location>
</feature>
<proteinExistence type="predicted"/>
<dbReference type="SUPFAM" id="SSF54001">
    <property type="entry name" value="Cysteine proteinases"/>
    <property type="match status" value="1"/>
</dbReference>
<dbReference type="Proteomes" id="UP000247755">
    <property type="component" value="Unassembled WGS sequence"/>
</dbReference>
<keyword evidence="4" id="KW-0961">Cell wall biogenesis/degradation</keyword>
<accession>A0A318I397</accession>
<dbReference type="Pfam" id="PF01510">
    <property type="entry name" value="Amidase_2"/>
    <property type="match status" value="1"/>
</dbReference>
<dbReference type="AlphaFoldDB" id="A0A318I397"/>
<organism evidence="7 8">
    <name type="scientific">Burkholderia pyrrocinia</name>
    <name type="common">Pseudomonas pyrrocinia</name>
    <dbReference type="NCBI Taxonomy" id="60550"/>
    <lineage>
        <taxon>Bacteria</taxon>
        <taxon>Pseudomonadati</taxon>
        <taxon>Pseudomonadota</taxon>
        <taxon>Betaproteobacteria</taxon>
        <taxon>Burkholderiales</taxon>
        <taxon>Burkholderiaceae</taxon>
        <taxon>Burkholderia</taxon>
        <taxon>Burkholderia cepacia complex</taxon>
    </lineage>
</organism>
<dbReference type="SMART" id="SM00644">
    <property type="entry name" value="Ami_2"/>
    <property type="match status" value="1"/>
</dbReference>
<dbReference type="InterPro" id="IPR036505">
    <property type="entry name" value="Amidase/PGRP_sf"/>
</dbReference>
<dbReference type="EC" id="3.5.1.28" evidence="2"/>
<comment type="caution">
    <text evidence="7">The sequence shown here is derived from an EMBL/GenBank/DDBJ whole genome shotgun (WGS) entry which is preliminary data.</text>
</comment>
<dbReference type="GO" id="GO:0071555">
    <property type="term" value="P:cell wall organization"/>
    <property type="evidence" value="ECO:0007669"/>
    <property type="project" value="UniProtKB-KW"/>
</dbReference>
<name>A0A318I397_BURPY</name>
<dbReference type="Gene3D" id="3.90.1720.10">
    <property type="entry name" value="endopeptidase domain like (from Nostoc punctiforme)"/>
    <property type="match status" value="1"/>
</dbReference>
<dbReference type="GO" id="GO:0008745">
    <property type="term" value="F:N-acetylmuramoyl-L-alanine amidase activity"/>
    <property type="evidence" value="ECO:0007669"/>
    <property type="project" value="UniProtKB-EC"/>
</dbReference>
<dbReference type="InterPro" id="IPR038765">
    <property type="entry name" value="Papain-like_cys_pep_sf"/>
</dbReference>
<evidence type="ECO:0000313" key="8">
    <source>
        <dbReference type="Proteomes" id="UP000247755"/>
    </source>
</evidence>
<keyword evidence="3" id="KW-0378">Hydrolase</keyword>
<evidence type="ECO:0000313" key="7">
    <source>
        <dbReference type="EMBL" id="PXX25109.1"/>
    </source>
</evidence>
<comment type="catalytic activity">
    <reaction evidence="1">
        <text>Hydrolyzes the link between N-acetylmuramoyl residues and L-amino acid residues in certain cell-wall glycopeptides.</text>
        <dbReference type="EC" id="3.5.1.28"/>
    </reaction>
</comment>
<dbReference type="PANTHER" id="PTHR30417">
    <property type="entry name" value="N-ACETYLMURAMOYL-L-ALANINE AMIDASE AMID"/>
    <property type="match status" value="1"/>
</dbReference>
<evidence type="ECO:0000256" key="1">
    <source>
        <dbReference type="ARBA" id="ARBA00001561"/>
    </source>
</evidence>
<dbReference type="SUPFAM" id="SSF55846">
    <property type="entry name" value="N-acetylmuramoyl-L-alanine amidase-like"/>
    <property type="match status" value="1"/>
</dbReference>
<evidence type="ECO:0000256" key="3">
    <source>
        <dbReference type="ARBA" id="ARBA00022801"/>
    </source>
</evidence>
<dbReference type="InterPro" id="IPR022118">
    <property type="entry name" value="Peptidase_C70_AvrRpt2"/>
</dbReference>
<evidence type="ECO:0000259" key="6">
    <source>
        <dbReference type="SMART" id="SM00644"/>
    </source>
</evidence>
<dbReference type="GO" id="GO:0009254">
    <property type="term" value="P:peptidoglycan turnover"/>
    <property type="evidence" value="ECO:0007669"/>
    <property type="project" value="TreeGrafter"/>
</dbReference>
<reference evidence="7 8" key="1">
    <citation type="submission" date="2018-05" db="EMBL/GenBank/DDBJ databases">
        <title>Comparative genomics of bacterial root endophytes of switchgrass collected from native prairies over two seasons.</title>
        <authorList>
            <person name="Tang Y."/>
        </authorList>
    </citation>
    <scope>NUCLEOTIDE SEQUENCE [LARGE SCALE GENOMIC DNA]</scope>
    <source>
        <strain evidence="7 8">NFIX32</strain>
    </source>
</reference>
<gene>
    <name evidence="7" type="ORF">NA66_102962</name>
</gene>
<sequence>MAAQLHPNRMVVTDRFPMLGFTIRVGHAPCVAELVIATDSALFVRKEGRTSSTFYTSREDGLLAIPRGEAVFMVPPAVLARFTGAGRLWFGLATAASPDADAWTVDVLPNADSPYVSLSGLSDRGLRRVLMFPTRGGAGVRSPLLSWAGDGTRPGAVAVPAPAAPQPGVEAAAPHHDVHYDDGFGPLPPLHAAAPVAAIPPAPAPAPAAAPAPVSQGMGDDADFRIAGERRSFTWPRPRKLSTVERAALRAILSANPATASLLLLLPVAMRNGLSVSIGAGAGAGREAGGSGSVGLIFDANGDDIGAFAAGELDFGFIVSASVTGQISLLRGHIDDFAGAGTSVGVTIGEAPAGGISALFNARNEFVGVTLSAGVSVGSPVSIFVGVSRAASGTIATSSSLAWSLSLSDDPEAYGIDTPPYSDDDAAAEPAATASALALGARENSLVTRTAASPNFDEGRGSRTIDRIVIHIADVPTVQHVVNTFTNAASKVSSHYLVGQAGEVVQFVSEADTAWHCKGSNQRSIGIEHIAVKRGGADYPRRNGTVQHFDALAPTPLQYETSAALVASLCDKYQLPINRTTIMGHREADTSTGHTACPDGNWDWDYFMRLVNSRTCQPQSAGQALGLAARGLGDDIPLDPGVGGLSIGTDALEIGDIILSTTGNPGSGVIRAGSGAEVSHAMLYVGQGGQVIEAIPGGVQLRPLADALADARLAVAFRVPGLTDTQKRQVADAAARYLDRGFNYVGLVRCGGYLIDRHACELLSGDAAERCRRFVGRIELGEGADTDNFFCSQLVAQSFQDAGKPIVSVPPHWVPPGDLASLSTGTMAPGTLAYVGHLKAPIPSRGFFGIGQALSVAPGTARALGADDWTVNWDEVQLTPQPTDMGCWATAASMVIGWRDNQSVDPALLARCISLERQMQDGLKPAEVAVFAGASSLTVEPNACFAPEGFRRLLEANGPIWVAEVVRAPVNFFHAVVVTGMYRSGDAYFVRITDPLDRVVGTPGHPGARTLPPTHATGSRYIMTYEDFVSEYEAAAGIGVIQLMHAGGTFGHLINRGSAAGAGYALGVEPPAAGGEFGFGVSLTRRTESRDGRSYDLAQLAGLVQPANALAGGAGQPRMTGQRIALDDWPYIDGPSGRTSAPVTIDWAWQGGAVGDVAISPGDGQMLDGWSALVRADIGRGSGTPERASVKLRITTTFRHAGEEDQIGVTEVALNGDGRFQTVHGADGAAPLPASGTQPAARELQPA</sequence>
<dbReference type="Pfam" id="PF12385">
    <property type="entry name" value="Peptidase_C70"/>
    <property type="match status" value="1"/>
</dbReference>
<dbReference type="InterPro" id="IPR002502">
    <property type="entry name" value="Amidase_domain"/>
</dbReference>
<dbReference type="PANTHER" id="PTHR30417:SF1">
    <property type="entry name" value="N-ACETYLMURAMOYL-L-ALANINE AMIDASE AMID"/>
    <property type="match status" value="1"/>
</dbReference>
<dbReference type="CDD" id="cd06583">
    <property type="entry name" value="PGRP"/>
    <property type="match status" value="1"/>
</dbReference>
<evidence type="ECO:0000256" key="4">
    <source>
        <dbReference type="ARBA" id="ARBA00023316"/>
    </source>
</evidence>
<dbReference type="Gene3D" id="3.40.80.10">
    <property type="entry name" value="Peptidoglycan recognition protein-like"/>
    <property type="match status" value="1"/>
</dbReference>